<comment type="caution">
    <text evidence="1">The sequence shown here is derived from an EMBL/GenBank/DDBJ whole genome shotgun (WGS) entry which is preliminary data.</text>
</comment>
<protein>
    <submittedName>
        <fullName evidence="1">Uncharacterized protein</fullName>
    </submittedName>
</protein>
<name>A0AAW0W6F1_CHEQU</name>
<keyword evidence="2" id="KW-1185">Reference proteome</keyword>
<sequence length="111" mass="13384">MIEKKNREKGKLRRKVRWRRVNEDEKEISRRNVSYPQDWTSTCVYQPSAVSVLYYAYKSFLLPLVQFFKHIGSEQLYSNSHHQICKLTKKIKTNSLLTNMLVCSQKLHWNY</sequence>
<evidence type="ECO:0000313" key="1">
    <source>
        <dbReference type="EMBL" id="KAK8724871.1"/>
    </source>
</evidence>
<proteinExistence type="predicted"/>
<dbReference type="Proteomes" id="UP001445076">
    <property type="component" value="Unassembled WGS sequence"/>
</dbReference>
<accession>A0AAW0W6F1</accession>
<reference evidence="1 2" key="1">
    <citation type="journal article" date="2024" name="BMC Genomics">
        <title>Genome assembly of redclaw crayfish (Cherax quadricarinatus) provides insights into its immune adaptation and hypoxia tolerance.</title>
        <authorList>
            <person name="Liu Z."/>
            <person name="Zheng J."/>
            <person name="Li H."/>
            <person name="Fang K."/>
            <person name="Wang S."/>
            <person name="He J."/>
            <person name="Zhou D."/>
            <person name="Weng S."/>
            <person name="Chi M."/>
            <person name="Gu Z."/>
            <person name="He J."/>
            <person name="Li F."/>
            <person name="Wang M."/>
        </authorList>
    </citation>
    <scope>NUCLEOTIDE SEQUENCE [LARGE SCALE GENOMIC DNA]</scope>
    <source>
        <strain evidence="1">ZL_2023a</strain>
    </source>
</reference>
<gene>
    <name evidence="1" type="ORF">OTU49_010956</name>
</gene>
<dbReference type="EMBL" id="JARKIK010000084">
    <property type="protein sequence ID" value="KAK8724871.1"/>
    <property type="molecule type" value="Genomic_DNA"/>
</dbReference>
<organism evidence="1 2">
    <name type="scientific">Cherax quadricarinatus</name>
    <name type="common">Australian red claw crayfish</name>
    <dbReference type="NCBI Taxonomy" id="27406"/>
    <lineage>
        <taxon>Eukaryota</taxon>
        <taxon>Metazoa</taxon>
        <taxon>Ecdysozoa</taxon>
        <taxon>Arthropoda</taxon>
        <taxon>Crustacea</taxon>
        <taxon>Multicrustacea</taxon>
        <taxon>Malacostraca</taxon>
        <taxon>Eumalacostraca</taxon>
        <taxon>Eucarida</taxon>
        <taxon>Decapoda</taxon>
        <taxon>Pleocyemata</taxon>
        <taxon>Astacidea</taxon>
        <taxon>Parastacoidea</taxon>
        <taxon>Parastacidae</taxon>
        <taxon>Cherax</taxon>
    </lineage>
</organism>
<dbReference type="AlphaFoldDB" id="A0AAW0W6F1"/>
<evidence type="ECO:0000313" key="2">
    <source>
        <dbReference type="Proteomes" id="UP001445076"/>
    </source>
</evidence>